<reference evidence="2" key="2">
    <citation type="submission" date="2017-03" db="EMBL/GenBank/DDBJ databases">
        <authorList>
            <person name="Afonso C.L."/>
            <person name="Miller P.J."/>
            <person name="Scott M.A."/>
            <person name="Spackman E."/>
            <person name="Goraichik I."/>
            <person name="Dimitrov K.M."/>
            <person name="Suarez D.L."/>
            <person name="Swayne D.E."/>
        </authorList>
    </citation>
    <scope>NUCLEOTIDE SEQUENCE [LARGE SCALE GENOMIC DNA]</scope>
    <source>
        <strain evidence="2">ATCC 9175</strain>
    </source>
</reference>
<evidence type="ECO:0000313" key="5">
    <source>
        <dbReference type="Proteomes" id="UP000234525"/>
    </source>
</evidence>
<evidence type="ECO:0000313" key="2">
    <source>
        <dbReference type="EMBL" id="SMX94150.1"/>
    </source>
</evidence>
<evidence type="ECO:0000313" key="1">
    <source>
        <dbReference type="EMBL" id="PCC41492.1"/>
    </source>
</evidence>
<reference evidence="5" key="3">
    <citation type="submission" date="2017-03" db="EMBL/GenBank/DDBJ databases">
        <authorList>
            <person name="Monnet C."/>
        </authorList>
    </citation>
    <scope>NUCLEOTIDE SEQUENCE [LARGE SCALE GENOMIC DNA]</scope>
    <source>
        <strain evidence="5">ATCC 9175</strain>
    </source>
</reference>
<dbReference type="GeneID" id="60906285"/>
<dbReference type="InterPro" id="IPR011051">
    <property type="entry name" value="RmlC_Cupin_sf"/>
</dbReference>
<dbReference type="CDD" id="cd02230">
    <property type="entry name" value="cupin_HP0902-like"/>
    <property type="match status" value="1"/>
</dbReference>
<dbReference type="SUPFAM" id="SSF51182">
    <property type="entry name" value="RmlC-like cupins"/>
    <property type="match status" value="1"/>
</dbReference>
<evidence type="ECO:0000313" key="6">
    <source>
        <dbReference type="Proteomes" id="UP000297736"/>
    </source>
</evidence>
<reference evidence="1 4" key="1">
    <citation type="journal article" date="2017" name="Elife">
        <title>Extensive horizontal gene transfer in cheese-associated bacteria.</title>
        <authorList>
            <person name="Bonham K.S."/>
            <person name="Wolfe B.E."/>
            <person name="Dutton R.J."/>
        </authorList>
    </citation>
    <scope>NUCLEOTIDE SEQUENCE [LARGE SCALE GENOMIC DNA]</scope>
    <source>
        <strain evidence="1 4">962_8</strain>
    </source>
</reference>
<gene>
    <name evidence="2" type="ORF">BAUR9175_03074</name>
    <name evidence="1" type="ORF">CIK65_17260</name>
    <name evidence="3" type="ORF">EB834_06380</name>
</gene>
<dbReference type="Proteomes" id="UP000218620">
    <property type="component" value="Unassembled WGS sequence"/>
</dbReference>
<organism evidence="2 5">
    <name type="scientific">Brevibacterium aurantiacum</name>
    <dbReference type="NCBI Taxonomy" id="273384"/>
    <lineage>
        <taxon>Bacteria</taxon>
        <taxon>Bacillati</taxon>
        <taxon>Actinomycetota</taxon>
        <taxon>Actinomycetes</taxon>
        <taxon>Micrococcales</taxon>
        <taxon>Brevibacteriaceae</taxon>
        <taxon>Brevibacterium</taxon>
    </lineage>
</organism>
<accession>A0A2H1K344</accession>
<dbReference type="EMBL" id="NRGQ01000029">
    <property type="protein sequence ID" value="PCC41492.1"/>
    <property type="molecule type" value="Genomic_DNA"/>
</dbReference>
<evidence type="ECO:0000313" key="4">
    <source>
        <dbReference type="Proteomes" id="UP000218620"/>
    </source>
</evidence>
<keyword evidence="5" id="KW-1185">Reference proteome</keyword>
<dbReference type="PANTHER" id="PTHR37694">
    <property type="entry name" value="SLR8022 PROTEIN"/>
    <property type="match status" value="1"/>
</dbReference>
<dbReference type="EMBL" id="RHFF01000004">
    <property type="protein sequence ID" value="TGD39742.1"/>
    <property type="molecule type" value="Genomic_DNA"/>
</dbReference>
<name>A0A2H1K344_BREAU</name>
<dbReference type="PANTHER" id="PTHR37694:SF1">
    <property type="entry name" value="SLR8022 PROTEIN"/>
    <property type="match status" value="1"/>
</dbReference>
<dbReference type="Proteomes" id="UP000234525">
    <property type="component" value="Unassembled WGS sequence"/>
</dbReference>
<dbReference type="InterPro" id="IPR014710">
    <property type="entry name" value="RmlC-like_jellyroll"/>
</dbReference>
<proteinExistence type="predicted"/>
<reference evidence="3 6" key="4">
    <citation type="submission" date="2018-10" db="EMBL/GenBank/DDBJ databases">
        <title>Brevibacterium genomes from Austrain hard cheese rinds.</title>
        <authorList>
            <person name="Anast J.M."/>
            <person name="Dzieciol M."/>
            <person name="Schultz D.L."/>
            <person name="Mann E."/>
            <person name="Wagner M."/>
            <person name="Schmitz-Esser S."/>
        </authorList>
    </citation>
    <scope>NUCLEOTIDE SEQUENCE [LARGE SCALE GENOMIC DNA]</scope>
    <source>
        <strain evidence="3 6">L261</strain>
    </source>
</reference>
<sequence length="114" mass="12410">MMTDNPHIQNLRELAEELLQKARGASSGRAAHSVYSGRYLKQALLTLTAGTTMAEHDSPPEATLQVLQGSVALSSAEESWDLRAGDIMTIPPERHSVQAHEDSAFLLIIRTDVS</sequence>
<protein>
    <submittedName>
        <fullName evidence="1">LuxR family transcriptional regulator</fullName>
    </submittedName>
</protein>
<accession>A0A2A3YNZ8</accession>
<dbReference type="EMBL" id="FXZB01000023">
    <property type="protein sequence ID" value="SMX94150.1"/>
    <property type="molecule type" value="Genomic_DNA"/>
</dbReference>
<dbReference type="Gene3D" id="2.60.120.10">
    <property type="entry name" value="Jelly Rolls"/>
    <property type="match status" value="1"/>
</dbReference>
<dbReference type="Proteomes" id="UP000297736">
    <property type="component" value="Unassembled WGS sequence"/>
</dbReference>
<dbReference type="AlphaFoldDB" id="A0A2H1K344"/>
<dbReference type="RefSeq" id="WP_096179023.1">
    <property type="nucleotide sequence ID" value="NZ_CP025333.1"/>
</dbReference>
<evidence type="ECO:0000313" key="3">
    <source>
        <dbReference type="EMBL" id="TGD39742.1"/>
    </source>
</evidence>